<keyword evidence="4" id="KW-1185">Reference proteome</keyword>
<sequence>MLQRKKWDLGWPFRTASHGLSPESASTLEAVLTFKYSGGAGKVEGYYRELSLGVHVDVEPSVFFTRVSTLPATSTRQCHLLLDIFNPTEHELTVSASNNQDLVLHASECQRMAIQVDKFDFENVPEPEKEPAHFANLRHMEEERQHARGCQINRKLAICWTIPSLQRRGEASVEGVLNQLVLEHLQLAPLQWDVLVNGAPCDCDVVVQCKVGDAVTLEVKLTNRSKSAVGPLALTVMPYQDFQNGVQNYDLEDAVTFIGSNTFNIGSVQPKESQECVGALLFLYTGDFYLNIKFQEDGAGRHLPLAWFTLPSVHIQALDTPLQAGA</sequence>
<evidence type="ECO:0000313" key="4">
    <source>
        <dbReference type="Proteomes" id="UP001497482"/>
    </source>
</evidence>
<protein>
    <recommendedName>
        <fullName evidence="5">Trafficking protein particle complex 9</fullName>
    </recommendedName>
</protein>
<dbReference type="PANTHER" id="PTHR21512:SF5">
    <property type="entry name" value="TRAFFICKING PROTEIN PARTICLE COMPLEX SUBUNIT 9"/>
    <property type="match status" value="1"/>
</dbReference>
<accession>A0AAV2K336</accession>
<dbReference type="InterPro" id="IPR058567">
    <property type="entry name" value="Ig_TRAPPC9_Trs120_3rd"/>
</dbReference>
<evidence type="ECO:0000259" key="2">
    <source>
        <dbReference type="Pfam" id="PF26283"/>
    </source>
</evidence>
<reference evidence="3 4" key="1">
    <citation type="submission" date="2024-04" db="EMBL/GenBank/DDBJ databases">
        <authorList>
            <person name="Waldvogel A.-M."/>
            <person name="Schoenle A."/>
        </authorList>
    </citation>
    <scope>NUCLEOTIDE SEQUENCE [LARGE SCALE GENOMIC DNA]</scope>
</reference>
<dbReference type="InterPro" id="IPR013935">
    <property type="entry name" value="Trs120_TRAPPC9"/>
</dbReference>
<dbReference type="Pfam" id="PF26283">
    <property type="entry name" value="Ig_TRAPPC9-Trs120_4th"/>
    <property type="match status" value="1"/>
</dbReference>
<evidence type="ECO:0008006" key="5">
    <source>
        <dbReference type="Google" id="ProtNLM"/>
    </source>
</evidence>
<name>A0AAV2K336_KNICA</name>
<dbReference type="EMBL" id="OZ035838">
    <property type="protein sequence ID" value="CAL1584326.1"/>
    <property type="molecule type" value="Genomic_DNA"/>
</dbReference>
<dbReference type="AlphaFoldDB" id="A0AAV2K336"/>
<dbReference type="InterPro" id="IPR058568">
    <property type="entry name" value="Ig_TRAPPC9_Trs120_4th"/>
</dbReference>
<evidence type="ECO:0000259" key="1">
    <source>
        <dbReference type="Pfam" id="PF26282"/>
    </source>
</evidence>
<dbReference type="Proteomes" id="UP001497482">
    <property type="component" value="Chromosome 16"/>
</dbReference>
<gene>
    <name evidence="3" type="ORF">KC01_LOCUS14682</name>
</gene>
<dbReference type="GO" id="GO:0005802">
    <property type="term" value="C:trans-Golgi network"/>
    <property type="evidence" value="ECO:0007669"/>
    <property type="project" value="TreeGrafter"/>
</dbReference>
<organism evidence="3 4">
    <name type="scientific">Knipowitschia caucasica</name>
    <name type="common">Caucasian dwarf goby</name>
    <name type="synonym">Pomatoschistus caucasicus</name>
    <dbReference type="NCBI Taxonomy" id="637954"/>
    <lineage>
        <taxon>Eukaryota</taxon>
        <taxon>Metazoa</taxon>
        <taxon>Chordata</taxon>
        <taxon>Craniata</taxon>
        <taxon>Vertebrata</taxon>
        <taxon>Euteleostomi</taxon>
        <taxon>Actinopterygii</taxon>
        <taxon>Neopterygii</taxon>
        <taxon>Teleostei</taxon>
        <taxon>Neoteleostei</taxon>
        <taxon>Acanthomorphata</taxon>
        <taxon>Gobiaria</taxon>
        <taxon>Gobiiformes</taxon>
        <taxon>Gobioidei</taxon>
        <taxon>Gobiidae</taxon>
        <taxon>Gobiinae</taxon>
        <taxon>Knipowitschia</taxon>
    </lineage>
</organism>
<evidence type="ECO:0000313" key="3">
    <source>
        <dbReference type="EMBL" id="CAL1584326.1"/>
    </source>
</evidence>
<feature type="domain" description="Trs120/TRAPPC9 third Ig-like" evidence="1">
    <location>
        <begin position="71"/>
        <end position="185"/>
    </location>
</feature>
<proteinExistence type="predicted"/>
<feature type="domain" description="Trs120/TRAPPC9 fourth Ig-like" evidence="2">
    <location>
        <begin position="207"/>
        <end position="316"/>
    </location>
</feature>
<dbReference type="Pfam" id="PF26282">
    <property type="entry name" value="Ig_TRAPPC9-Trs120_3rd"/>
    <property type="match status" value="1"/>
</dbReference>
<dbReference type="PANTHER" id="PTHR21512">
    <property type="entry name" value="TRAFFICKING PROTEIN PARTICLE COMPLEX SUBUNIT 9"/>
    <property type="match status" value="1"/>
</dbReference>